<proteinExistence type="predicted"/>
<reference evidence="1" key="1">
    <citation type="submission" date="2019-08" db="EMBL/GenBank/DDBJ databases">
        <authorList>
            <person name="Kucharzyk K."/>
            <person name="Murdoch R.W."/>
            <person name="Higgins S."/>
            <person name="Loffler F."/>
        </authorList>
    </citation>
    <scope>NUCLEOTIDE SEQUENCE</scope>
</reference>
<dbReference type="EMBL" id="VSSQ01003107">
    <property type="protein sequence ID" value="MPM19089.1"/>
    <property type="molecule type" value="Genomic_DNA"/>
</dbReference>
<organism evidence="1">
    <name type="scientific">bioreactor metagenome</name>
    <dbReference type="NCBI Taxonomy" id="1076179"/>
    <lineage>
        <taxon>unclassified sequences</taxon>
        <taxon>metagenomes</taxon>
        <taxon>ecological metagenomes</taxon>
    </lineage>
</organism>
<evidence type="ECO:0000313" key="1">
    <source>
        <dbReference type="EMBL" id="MPM19089.1"/>
    </source>
</evidence>
<protein>
    <submittedName>
        <fullName evidence="1">Uncharacterized protein</fullName>
    </submittedName>
</protein>
<comment type="caution">
    <text evidence="1">The sequence shown here is derived from an EMBL/GenBank/DDBJ whole genome shotgun (WGS) entry which is preliminary data.</text>
</comment>
<dbReference type="AlphaFoldDB" id="A0A644XSN2"/>
<accession>A0A644XSN2</accession>
<gene>
    <name evidence="1" type="ORF">SDC9_65507</name>
</gene>
<name>A0A644XSN2_9ZZZZ</name>
<sequence>MPGQQSMFLASFLVDHLTNLHGSILCKNLKHGMGCCLGILVDIRGFGQSQRSKDRCQLMSGVADNHGNRLRSRARGKWVGLGSDDTPCHNLLHFVIDAESFQTNVLSLGKQGITGETHDYKTVGIHACILAAIGGAWLCLPRTIKQESTDLILTAQQCMLAQQAVECIASFSVAHERCVIKAFRTMRVIQKVRKTPQHPSLGPRELVI</sequence>